<comment type="catalytic activity">
    <reaction evidence="1">
        <text>coproporphyrinogen III + 3 O2 = coproporphyrin III + 3 H2O2</text>
        <dbReference type="Rhea" id="RHEA:43436"/>
        <dbReference type="ChEBI" id="CHEBI:15379"/>
        <dbReference type="ChEBI" id="CHEBI:16240"/>
        <dbReference type="ChEBI" id="CHEBI:57309"/>
        <dbReference type="ChEBI" id="CHEBI:131725"/>
        <dbReference type="EC" id="1.3.3.15"/>
    </reaction>
    <physiologicalReaction direction="left-to-right" evidence="1">
        <dbReference type="Rhea" id="RHEA:43437"/>
    </physiologicalReaction>
</comment>
<evidence type="ECO:0000256" key="9">
    <source>
        <dbReference type="ARBA" id="ARBA00022827"/>
    </source>
</evidence>
<comment type="caution">
    <text evidence="14">The sequence shown here is derived from an EMBL/GenBank/DDBJ whole genome shotgun (WGS) entry which is preliminary data.</text>
</comment>
<dbReference type="GO" id="GO:0004729">
    <property type="term" value="F:oxygen-dependent protoporphyrinogen oxidase activity"/>
    <property type="evidence" value="ECO:0007669"/>
    <property type="project" value="UniProtKB-UniRule"/>
</dbReference>
<dbReference type="InterPro" id="IPR050464">
    <property type="entry name" value="Zeta_carotene_desat/Oxidored"/>
</dbReference>
<evidence type="ECO:0000256" key="4">
    <source>
        <dbReference type="ARBA" id="ARBA00004744"/>
    </source>
</evidence>
<evidence type="ECO:0000256" key="2">
    <source>
        <dbReference type="ARBA" id="ARBA00001974"/>
    </source>
</evidence>
<comment type="cofactor">
    <cofactor evidence="2 12">
        <name>FAD</name>
        <dbReference type="ChEBI" id="CHEBI:57692"/>
    </cofactor>
</comment>
<dbReference type="Gene3D" id="1.10.3110.10">
    <property type="entry name" value="protoporphyrinogen ix oxidase, domain 3"/>
    <property type="match status" value="1"/>
</dbReference>
<evidence type="ECO:0000256" key="1">
    <source>
        <dbReference type="ARBA" id="ARBA00001755"/>
    </source>
</evidence>
<evidence type="ECO:0000259" key="13">
    <source>
        <dbReference type="Pfam" id="PF01593"/>
    </source>
</evidence>
<comment type="pathway">
    <text evidence="4 12">Porphyrin-containing compound metabolism; protoheme biosynthesis.</text>
</comment>
<evidence type="ECO:0000256" key="5">
    <source>
        <dbReference type="ARBA" id="ARBA00008310"/>
    </source>
</evidence>
<organism evidence="14 15">
    <name type="scientific">Actinomadura namibiensis</name>
    <dbReference type="NCBI Taxonomy" id="182080"/>
    <lineage>
        <taxon>Bacteria</taxon>
        <taxon>Bacillati</taxon>
        <taxon>Actinomycetota</taxon>
        <taxon>Actinomycetes</taxon>
        <taxon>Streptosporangiales</taxon>
        <taxon>Thermomonosporaceae</taxon>
        <taxon>Actinomadura</taxon>
    </lineage>
</organism>
<sequence>MTSAPTFPPASPHASGHVVVIGGGIAGLAAARLLARGGVRVTVLEGSPRVGGKLQVSEVGGLPVDEGAEAMLARRPEALDLVRELGHGDDLVNPGTTSSAILSHGALRRLPSGQVMGVPSDLRALASAQVLSPAGLARVPLDLVLPETRRGADVSVADFIGARMGREVVDRLVEPLLGGVYAGRAERLSFEATLPAVATAARGHRSLINAVRGIRAAAPADPGPVFATLPGGLGTLPHLVAADVEAAGGAVRTGATVRELRRTPDGWRLTVGSARDPERVDADAVVVAVPAAPAARLLSEEVPAAARELARIDYASMAIVTLVYPATAFPRLPRGSGYLVPAVEGRDVKAVTFSSVKWPHLRDRAPELLAVRCSIGRYGEEHALQRSDEELTAAAMTELAVTARVAELPVETRVTRWGGGLPQYDVGHADRVARVRAAVAAQPGLAVAGAAYDGLGIPACVASARAAATRVLDHLGGRGELRHGSDGEARREAGG</sequence>
<comment type="function">
    <text evidence="3 12">Involved in coproporphyrin-dependent heme b biosynthesis. Catalyzes the oxidation of coproporphyrinogen III to coproporphyrin III.</text>
</comment>
<dbReference type="EMBL" id="JACJIA010000004">
    <property type="protein sequence ID" value="MBA8952142.1"/>
    <property type="molecule type" value="Genomic_DNA"/>
</dbReference>
<dbReference type="InterPro" id="IPR002937">
    <property type="entry name" value="Amino_oxidase"/>
</dbReference>
<keyword evidence="8 12" id="KW-0285">Flavoprotein</keyword>
<dbReference type="PANTHER" id="PTHR42923:SF3">
    <property type="entry name" value="PROTOPORPHYRINOGEN OXIDASE"/>
    <property type="match status" value="1"/>
</dbReference>
<proteinExistence type="inferred from homology"/>
<keyword evidence="12" id="KW-0963">Cytoplasm</keyword>
<evidence type="ECO:0000256" key="7">
    <source>
        <dbReference type="ARBA" id="ARBA00019046"/>
    </source>
</evidence>
<evidence type="ECO:0000313" key="15">
    <source>
        <dbReference type="Proteomes" id="UP000572680"/>
    </source>
</evidence>
<evidence type="ECO:0000256" key="11">
    <source>
        <dbReference type="ARBA" id="ARBA00023133"/>
    </source>
</evidence>
<dbReference type="Gene3D" id="3.50.50.60">
    <property type="entry name" value="FAD/NAD(P)-binding domain"/>
    <property type="match status" value="1"/>
</dbReference>
<dbReference type="GO" id="GO:0005737">
    <property type="term" value="C:cytoplasm"/>
    <property type="evidence" value="ECO:0007669"/>
    <property type="project" value="UniProtKB-SubCell"/>
</dbReference>
<keyword evidence="15" id="KW-1185">Reference proteome</keyword>
<evidence type="ECO:0000256" key="6">
    <source>
        <dbReference type="ARBA" id="ARBA00012402"/>
    </source>
</evidence>
<dbReference type="InterPro" id="IPR004572">
    <property type="entry name" value="Protoporphyrinogen_oxidase"/>
</dbReference>
<evidence type="ECO:0000256" key="10">
    <source>
        <dbReference type="ARBA" id="ARBA00023002"/>
    </source>
</evidence>
<dbReference type="GO" id="GO:0006783">
    <property type="term" value="P:heme biosynthetic process"/>
    <property type="evidence" value="ECO:0007669"/>
    <property type="project" value="UniProtKB-UniRule"/>
</dbReference>
<reference evidence="14 15" key="1">
    <citation type="submission" date="2020-08" db="EMBL/GenBank/DDBJ databases">
        <title>Genomic Encyclopedia of Type Strains, Phase IV (KMG-IV): sequencing the most valuable type-strain genomes for metagenomic binning, comparative biology and taxonomic classification.</title>
        <authorList>
            <person name="Goeker M."/>
        </authorList>
    </citation>
    <scope>NUCLEOTIDE SEQUENCE [LARGE SCALE GENOMIC DNA]</scope>
    <source>
        <strain evidence="14 15">DSM 44197</strain>
    </source>
</reference>
<dbReference type="Pfam" id="PF01593">
    <property type="entry name" value="Amino_oxidase"/>
    <property type="match status" value="1"/>
</dbReference>
<gene>
    <name evidence="14" type="ORF">HNR61_003782</name>
</gene>
<evidence type="ECO:0000256" key="8">
    <source>
        <dbReference type="ARBA" id="ARBA00022630"/>
    </source>
</evidence>
<name>A0A7W3LQ14_ACTNM</name>
<dbReference type="Proteomes" id="UP000572680">
    <property type="component" value="Unassembled WGS sequence"/>
</dbReference>
<evidence type="ECO:0000256" key="12">
    <source>
        <dbReference type="RuleBase" id="RU364052"/>
    </source>
</evidence>
<feature type="domain" description="Amine oxidase" evidence="13">
    <location>
        <begin position="25"/>
        <end position="472"/>
    </location>
</feature>
<protein>
    <recommendedName>
        <fullName evidence="7 12">Coproporphyrinogen III oxidase</fullName>
        <ecNumber evidence="6 12">1.3.3.15</ecNumber>
    </recommendedName>
</protein>
<dbReference type="SUPFAM" id="SSF54373">
    <property type="entry name" value="FAD-linked reductases, C-terminal domain"/>
    <property type="match status" value="1"/>
</dbReference>
<comment type="similarity">
    <text evidence="5 12">Belongs to the protoporphyrinogen/coproporphyrinogen oxidase family. Coproporphyrinogen III oxidase subfamily.</text>
</comment>
<comment type="subcellular location">
    <subcellularLocation>
        <location evidence="12">Cytoplasm</location>
    </subcellularLocation>
</comment>
<dbReference type="Gene3D" id="3.90.660.20">
    <property type="entry name" value="Protoporphyrinogen oxidase, mitochondrial, domain 2"/>
    <property type="match status" value="1"/>
</dbReference>
<dbReference type="SUPFAM" id="SSF51905">
    <property type="entry name" value="FAD/NAD(P)-binding domain"/>
    <property type="match status" value="1"/>
</dbReference>
<dbReference type="PRINTS" id="PR00419">
    <property type="entry name" value="ADXRDTASE"/>
</dbReference>
<keyword evidence="9 12" id="KW-0274">FAD</keyword>
<dbReference type="RefSeq" id="WP_182844410.1">
    <property type="nucleotide sequence ID" value="NZ_BAAALP010000046.1"/>
</dbReference>
<dbReference type="UniPathway" id="UPA00252"/>
<accession>A0A7W3LQ14</accession>
<evidence type="ECO:0000313" key="14">
    <source>
        <dbReference type="EMBL" id="MBA8952142.1"/>
    </source>
</evidence>
<evidence type="ECO:0000256" key="3">
    <source>
        <dbReference type="ARBA" id="ARBA00002185"/>
    </source>
</evidence>
<dbReference type="EC" id="1.3.3.15" evidence="6 12"/>
<dbReference type="NCBIfam" id="TIGR00562">
    <property type="entry name" value="proto_IX_ox"/>
    <property type="match status" value="1"/>
</dbReference>
<dbReference type="AlphaFoldDB" id="A0A7W3LQ14"/>
<keyword evidence="10 12" id="KW-0560">Oxidoreductase</keyword>
<dbReference type="InterPro" id="IPR036188">
    <property type="entry name" value="FAD/NAD-bd_sf"/>
</dbReference>
<dbReference type="PANTHER" id="PTHR42923">
    <property type="entry name" value="PROTOPORPHYRINOGEN OXIDASE"/>
    <property type="match status" value="1"/>
</dbReference>
<keyword evidence="11 12" id="KW-0350">Heme biosynthesis</keyword>